<keyword evidence="2 4" id="KW-0732">Signal</keyword>
<dbReference type="SUPFAM" id="SSF57180">
    <property type="entry name" value="Cellulose-binding domain"/>
    <property type="match status" value="1"/>
</dbReference>
<evidence type="ECO:0000313" key="8">
    <source>
        <dbReference type="Proteomes" id="UP000070544"/>
    </source>
</evidence>
<keyword evidence="7" id="KW-0378">Hydrolase</keyword>
<dbReference type="OrthoDB" id="5579351at2759"/>
<feature type="region of interest" description="Disordered" evidence="3">
    <location>
        <begin position="227"/>
        <end position="265"/>
    </location>
</feature>
<dbReference type="CDD" id="cd08023">
    <property type="entry name" value="GH16_laminarinase_like"/>
    <property type="match status" value="1"/>
</dbReference>
<reference evidence="7 8" key="1">
    <citation type="journal article" date="2015" name="Genome Biol. Evol.">
        <title>Phylogenomic analyses indicate that early fungi evolved digesting cell walls of algal ancestors of land plants.</title>
        <authorList>
            <person name="Chang Y."/>
            <person name="Wang S."/>
            <person name="Sekimoto S."/>
            <person name="Aerts A.L."/>
            <person name="Choi C."/>
            <person name="Clum A."/>
            <person name="LaButti K.M."/>
            <person name="Lindquist E.A."/>
            <person name="Yee Ngan C."/>
            <person name="Ohm R.A."/>
            <person name="Salamov A.A."/>
            <person name="Grigoriev I.V."/>
            <person name="Spatafora J.W."/>
            <person name="Berbee M.L."/>
        </authorList>
    </citation>
    <scope>NUCLEOTIDE SEQUENCE [LARGE SCALE GENOMIC DNA]</scope>
    <source>
        <strain evidence="7 8">JEL478</strain>
    </source>
</reference>
<feature type="domain" description="CBM1" evidence="5">
    <location>
        <begin position="84"/>
        <end position="121"/>
    </location>
</feature>
<sequence>MRHTLPASLVAGAVLLAGVDAACSDLWGQCGGAEQLVLTVHSLGIILNCEPVPCLASSRSRSHPTQTNAFFASLPAPQPQLQQSCVAQYNQCGGEGFVGPKTCCDQGWSCVYVNTKYSQCNWQSRSCDTIYNDYTTGKTLSTQDFSDWRIWSCSKWYPQGVGSTALAQAASAPVASTSQRTCDTIYAAVQAGTPASAQDQSDWKLWKCKNWFPKGIGATRTATPAAASATASASNSTASRTPAAQGATVPAPPPPPPPPPAPARTCDSIYAAVKGGATASAQDLTDWSTWSCNTWHPDGIGGGAAAQGAVTPQPAPPPAAASDSYIAGWKLVWSDEFNGNSLDQGTWSIYTGAVHNNEAQTYSTAGENVYVANGNLVLQAVNKGGWWTSGKVQTQGKRTFQFGRIDVRAKVPTGSGTWPAIWLLGAFSNAWPYQGEIDMLEYAGNKGPYCYSTLHTQARNWQYGNQLTNNVWIDQNAFNTYSLVWTSSEVIVSVNGQTVLDGRQADFGWDVTAWPFSQNFYLILNLAMGGDFGQHIGAQGNQQFLIDFVRYYQRA</sequence>
<keyword evidence="8" id="KW-1185">Reference proteome</keyword>
<dbReference type="Pfam" id="PF00734">
    <property type="entry name" value="CBM_1"/>
    <property type="match status" value="1"/>
</dbReference>
<proteinExistence type="inferred from homology"/>
<name>A0A139AUR9_GONPJ</name>
<feature type="signal peptide" evidence="4">
    <location>
        <begin position="1"/>
        <end position="21"/>
    </location>
</feature>
<gene>
    <name evidence="7" type="ORF">M427DRAFT_41250</name>
</gene>
<evidence type="ECO:0000259" key="5">
    <source>
        <dbReference type="PROSITE" id="PS51164"/>
    </source>
</evidence>
<dbReference type="EMBL" id="KQ965735">
    <property type="protein sequence ID" value="KXS20472.1"/>
    <property type="molecule type" value="Genomic_DNA"/>
</dbReference>
<accession>A0A139AUR9</accession>
<dbReference type="PROSITE" id="PS51164">
    <property type="entry name" value="CBM1_2"/>
    <property type="match status" value="1"/>
</dbReference>
<dbReference type="AlphaFoldDB" id="A0A139AUR9"/>
<dbReference type="Pfam" id="PF00722">
    <property type="entry name" value="Glyco_hydro_16"/>
    <property type="match status" value="1"/>
</dbReference>
<dbReference type="InterPro" id="IPR013320">
    <property type="entry name" value="ConA-like_dom_sf"/>
</dbReference>
<dbReference type="InterPro" id="IPR035971">
    <property type="entry name" value="CBD_sf"/>
</dbReference>
<evidence type="ECO:0000256" key="4">
    <source>
        <dbReference type="SAM" id="SignalP"/>
    </source>
</evidence>
<evidence type="ECO:0000256" key="1">
    <source>
        <dbReference type="ARBA" id="ARBA00006865"/>
    </source>
</evidence>
<comment type="similarity">
    <text evidence="1">Belongs to the glycosyl hydrolase 16 family.</text>
</comment>
<dbReference type="GO" id="GO:0030248">
    <property type="term" value="F:cellulose binding"/>
    <property type="evidence" value="ECO:0007669"/>
    <property type="project" value="InterPro"/>
</dbReference>
<evidence type="ECO:0000256" key="3">
    <source>
        <dbReference type="SAM" id="MobiDB-lite"/>
    </source>
</evidence>
<dbReference type="PANTHER" id="PTHR10963">
    <property type="entry name" value="GLYCOSYL HYDROLASE-RELATED"/>
    <property type="match status" value="1"/>
</dbReference>
<dbReference type="SUPFAM" id="SSF49899">
    <property type="entry name" value="Concanavalin A-like lectins/glucanases"/>
    <property type="match status" value="1"/>
</dbReference>
<dbReference type="GO" id="GO:0005975">
    <property type="term" value="P:carbohydrate metabolic process"/>
    <property type="evidence" value="ECO:0007669"/>
    <property type="project" value="InterPro"/>
</dbReference>
<dbReference type="Gene3D" id="2.60.120.200">
    <property type="match status" value="1"/>
</dbReference>
<dbReference type="Proteomes" id="UP000070544">
    <property type="component" value="Unassembled WGS sequence"/>
</dbReference>
<evidence type="ECO:0000256" key="2">
    <source>
        <dbReference type="ARBA" id="ARBA00022729"/>
    </source>
</evidence>
<dbReference type="GO" id="GO:0005576">
    <property type="term" value="C:extracellular region"/>
    <property type="evidence" value="ECO:0007669"/>
    <property type="project" value="InterPro"/>
</dbReference>
<dbReference type="InterPro" id="IPR050546">
    <property type="entry name" value="Glycosyl_Hydrlase_16"/>
</dbReference>
<dbReference type="PANTHER" id="PTHR10963:SF55">
    <property type="entry name" value="GLYCOSIDE HYDROLASE FAMILY 16 PROTEIN"/>
    <property type="match status" value="1"/>
</dbReference>
<dbReference type="InterPro" id="IPR000757">
    <property type="entry name" value="Beta-glucanase-like"/>
</dbReference>
<organism evidence="7 8">
    <name type="scientific">Gonapodya prolifera (strain JEL478)</name>
    <name type="common">Monoblepharis prolifera</name>
    <dbReference type="NCBI Taxonomy" id="1344416"/>
    <lineage>
        <taxon>Eukaryota</taxon>
        <taxon>Fungi</taxon>
        <taxon>Fungi incertae sedis</taxon>
        <taxon>Chytridiomycota</taxon>
        <taxon>Chytridiomycota incertae sedis</taxon>
        <taxon>Monoblepharidomycetes</taxon>
        <taxon>Monoblepharidales</taxon>
        <taxon>Gonapodyaceae</taxon>
        <taxon>Gonapodya</taxon>
    </lineage>
</organism>
<feature type="domain" description="GH16" evidence="6">
    <location>
        <begin position="304"/>
        <end position="555"/>
    </location>
</feature>
<feature type="compositionally biased region" description="Low complexity" evidence="3">
    <location>
        <begin position="227"/>
        <end position="244"/>
    </location>
</feature>
<dbReference type="PROSITE" id="PS51762">
    <property type="entry name" value="GH16_2"/>
    <property type="match status" value="1"/>
</dbReference>
<dbReference type="InterPro" id="IPR000254">
    <property type="entry name" value="CBD"/>
</dbReference>
<feature type="chain" id="PRO_5007296407" evidence="4">
    <location>
        <begin position="22"/>
        <end position="555"/>
    </location>
</feature>
<dbReference type="SMART" id="SM00236">
    <property type="entry name" value="fCBD"/>
    <property type="match status" value="1"/>
</dbReference>
<protein>
    <submittedName>
        <fullName evidence="7">Glycoside hydrolase family 16 protein</fullName>
    </submittedName>
</protein>
<dbReference type="GO" id="GO:0004553">
    <property type="term" value="F:hydrolase activity, hydrolyzing O-glycosyl compounds"/>
    <property type="evidence" value="ECO:0007669"/>
    <property type="project" value="InterPro"/>
</dbReference>
<evidence type="ECO:0000259" key="6">
    <source>
        <dbReference type="PROSITE" id="PS51762"/>
    </source>
</evidence>
<feature type="compositionally biased region" description="Pro residues" evidence="3">
    <location>
        <begin position="250"/>
        <end position="262"/>
    </location>
</feature>
<evidence type="ECO:0000313" key="7">
    <source>
        <dbReference type="EMBL" id="KXS20472.1"/>
    </source>
</evidence>